<accession>A0AAW2YUR9</accession>
<name>A0AAW2YUR9_9EUKA</name>
<feature type="domain" description="DH" evidence="1">
    <location>
        <begin position="41"/>
        <end position="229"/>
    </location>
</feature>
<gene>
    <name evidence="2" type="ORF">AKO1_006999</name>
</gene>
<evidence type="ECO:0000259" key="1">
    <source>
        <dbReference type="PROSITE" id="PS50010"/>
    </source>
</evidence>
<evidence type="ECO:0000313" key="2">
    <source>
        <dbReference type="EMBL" id="KAL0480691.1"/>
    </source>
</evidence>
<evidence type="ECO:0000313" key="3">
    <source>
        <dbReference type="Proteomes" id="UP001431209"/>
    </source>
</evidence>
<dbReference type="SMART" id="SM00325">
    <property type="entry name" value="RhoGEF"/>
    <property type="match status" value="1"/>
</dbReference>
<dbReference type="Gene3D" id="1.20.900.10">
    <property type="entry name" value="Dbl homology (DH) domain"/>
    <property type="match status" value="1"/>
</dbReference>
<dbReference type="InterPro" id="IPR035899">
    <property type="entry name" value="DBL_dom_sf"/>
</dbReference>
<organism evidence="2 3">
    <name type="scientific">Acrasis kona</name>
    <dbReference type="NCBI Taxonomy" id="1008807"/>
    <lineage>
        <taxon>Eukaryota</taxon>
        <taxon>Discoba</taxon>
        <taxon>Heterolobosea</taxon>
        <taxon>Tetramitia</taxon>
        <taxon>Eutetramitia</taxon>
        <taxon>Acrasidae</taxon>
        <taxon>Acrasis</taxon>
    </lineage>
</organism>
<comment type="caution">
    <text evidence="2">The sequence shown here is derived from an EMBL/GenBank/DDBJ whole genome shotgun (WGS) entry which is preliminary data.</text>
</comment>
<dbReference type="AlphaFoldDB" id="A0AAW2YUR9"/>
<dbReference type="Proteomes" id="UP001431209">
    <property type="component" value="Unassembled WGS sequence"/>
</dbReference>
<sequence>MSRLTNMFTSESSTWESDIVPPTQLGRSLRGMTHNPKKLSTRDSIFDELLESERYYVQNLEKLQNLYMLPMKQQSIVEDHIHNVMFQGIEQVIKSNKIFLQQLNMISGEDLTNDERFLHVAKLFKNSSKLFKSYSSALSGYGFSLELLTHLTSRKLKNFLNRVTVELMAQGHRVIGLDGFMIIPTQRLPRYMLILSEMASVPDLDAYVASELMEATDMMDDVIRMCMLESTSHQQMLTACRQFCRNDVIEMCRYVAPHRVLLLRGSAYLISEEPLLCELFLLTDILVVFEPLNQLVLSTIALVKGDICPSQNHVLKNVVVNQVTDYTIQICCHYEPNEADCRMWETNFLFHEDGVAEELKLKVGFCANADLMKARSRSSIVVRSKTTSSPFRLKRRNKSMFSQIRDSITLGHVH</sequence>
<dbReference type="PANTHER" id="PTHR12673:SF159">
    <property type="entry name" value="LD03170P"/>
    <property type="match status" value="1"/>
</dbReference>
<reference evidence="2 3" key="1">
    <citation type="submission" date="2024-03" db="EMBL/GenBank/DDBJ databases">
        <title>The Acrasis kona genome and developmental transcriptomes reveal deep origins of eukaryotic multicellular pathways.</title>
        <authorList>
            <person name="Sheikh S."/>
            <person name="Fu C.-J."/>
            <person name="Brown M.W."/>
            <person name="Baldauf S.L."/>
        </authorList>
    </citation>
    <scope>NUCLEOTIDE SEQUENCE [LARGE SCALE GENOMIC DNA]</scope>
    <source>
        <strain evidence="2 3">ATCC MYA-3509</strain>
    </source>
</reference>
<dbReference type="GO" id="GO:0005737">
    <property type="term" value="C:cytoplasm"/>
    <property type="evidence" value="ECO:0007669"/>
    <property type="project" value="TreeGrafter"/>
</dbReference>
<dbReference type="SUPFAM" id="SSF48065">
    <property type="entry name" value="DBL homology domain (DH-domain)"/>
    <property type="match status" value="1"/>
</dbReference>
<dbReference type="Pfam" id="PF00621">
    <property type="entry name" value="RhoGEF"/>
    <property type="match status" value="1"/>
</dbReference>
<keyword evidence="3" id="KW-1185">Reference proteome</keyword>
<dbReference type="GO" id="GO:0005085">
    <property type="term" value="F:guanyl-nucleotide exchange factor activity"/>
    <property type="evidence" value="ECO:0007669"/>
    <property type="project" value="InterPro"/>
</dbReference>
<dbReference type="PANTHER" id="PTHR12673">
    <property type="entry name" value="FACIOGENITAL DYSPLASIA PROTEIN"/>
    <property type="match status" value="1"/>
</dbReference>
<dbReference type="InterPro" id="IPR051092">
    <property type="entry name" value="FYVE_RhoGEF_PH"/>
</dbReference>
<protein>
    <submittedName>
        <fullName evidence="2">GxcJ</fullName>
    </submittedName>
</protein>
<dbReference type="InterPro" id="IPR000219">
    <property type="entry name" value="DH_dom"/>
</dbReference>
<proteinExistence type="predicted"/>
<dbReference type="EMBL" id="JAOPGA020000683">
    <property type="protein sequence ID" value="KAL0480691.1"/>
    <property type="molecule type" value="Genomic_DNA"/>
</dbReference>
<dbReference type="PROSITE" id="PS50010">
    <property type="entry name" value="DH_2"/>
    <property type="match status" value="1"/>
</dbReference>